<dbReference type="InterPro" id="IPR045058">
    <property type="entry name" value="GIMA/IAN/Toc"/>
</dbReference>
<dbReference type="Gene3D" id="3.40.50.300">
    <property type="entry name" value="P-loop containing nucleotide triphosphate hydrolases"/>
    <property type="match status" value="1"/>
</dbReference>
<feature type="region of interest" description="Disordered" evidence="4">
    <location>
        <begin position="229"/>
        <end position="249"/>
    </location>
</feature>
<accession>A0ABD1JHG4</accession>
<comment type="similarity">
    <text evidence="1">Belongs to the TRAFAC class TrmE-Era-EngA-EngB-Septin-like GTPase superfamily. AIG1/Toc34/Toc159-like paraseptin GTPase family. IAN subfamily.</text>
</comment>
<dbReference type="PROSITE" id="PS51720">
    <property type="entry name" value="G_AIG1"/>
    <property type="match status" value="1"/>
</dbReference>
<keyword evidence="3" id="KW-0342">GTP-binding</keyword>
<dbReference type="Pfam" id="PF04548">
    <property type="entry name" value="AIG1"/>
    <property type="match status" value="1"/>
</dbReference>
<organism evidence="6 7">
    <name type="scientific">Coilia grayii</name>
    <name type="common">Gray's grenadier anchovy</name>
    <dbReference type="NCBI Taxonomy" id="363190"/>
    <lineage>
        <taxon>Eukaryota</taxon>
        <taxon>Metazoa</taxon>
        <taxon>Chordata</taxon>
        <taxon>Craniata</taxon>
        <taxon>Vertebrata</taxon>
        <taxon>Euteleostomi</taxon>
        <taxon>Actinopterygii</taxon>
        <taxon>Neopterygii</taxon>
        <taxon>Teleostei</taxon>
        <taxon>Clupei</taxon>
        <taxon>Clupeiformes</taxon>
        <taxon>Clupeoidei</taxon>
        <taxon>Engraulidae</taxon>
        <taxon>Coilinae</taxon>
        <taxon>Coilia</taxon>
    </lineage>
</organism>
<comment type="caution">
    <text evidence="6">The sequence shown here is derived from an EMBL/GenBank/DDBJ whole genome shotgun (WGS) entry which is preliminary data.</text>
</comment>
<dbReference type="InterPro" id="IPR006703">
    <property type="entry name" value="G_AIG1"/>
</dbReference>
<dbReference type="InterPro" id="IPR027417">
    <property type="entry name" value="P-loop_NTPase"/>
</dbReference>
<dbReference type="EMBL" id="JBHFQA010000015">
    <property type="protein sequence ID" value="KAL2086603.1"/>
    <property type="molecule type" value="Genomic_DNA"/>
</dbReference>
<feature type="domain" description="AIG1-type G" evidence="5">
    <location>
        <begin position="1"/>
        <end position="161"/>
    </location>
</feature>
<evidence type="ECO:0000256" key="1">
    <source>
        <dbReference type="ARBA" id="ARBA00008535"/>
    </source>
</evidence>
<evidence type="ECO:0000313" key="7">
    <source>
        <dbReference type="Proteomes" id="UP001591681"/>
    </source>
</evidence>
<name>A0ABD1JHG4_9TELE</name>
<sequence length="347" mass="39200">MLSGEVAGVKVSVVDTPGWWKYFPAQSTPGWVKTELQKSLTLGSGGPHAILLAVPADTTFLEEQRKITEDNMKMFGEQVWRYTMVLFTCGDLLGDTSIEEHIESEGEPLQWLVEKCRNRYHVFDNANRGDGTQVTELLEKIKEMVAANSSFSSDTQNTDVKETSAWPEGIDVEMGLLLDKEWNRMDHRMEDKMRKLYASADPNMKGNRSMDYPPKFGEIETPQSISIGHSVQEKADTSECAPGDSPFTSEAADEKYLSGQGRKQLSRQISGPHLELLERVKETLDREWGRREAIAMERAWGMFLEMSTVHGVPSEPDQREIQRATDKVLAWKTSSSGFYSVDNEDIY</sequence>
<keyword evidence="7" id="KW-1185">Reference proteome</keyword>
<reference evidence="6 7" key="1">
    <citation type="submission" date="2024-09" db="EMBL/GenBank/DDBJ databases">
        <title>A chromosome-level genome assembly of Gray's grenadier anchovy, Coilia grayii.</title>
        <authorList>
            <person name="Fu Z."/>
        </authorList>
    </citation>
    <scope>NUCLEOTIDE SEQUENCE [LARGE SCALE GENOMIC DNA]</scope>
    <source>
        <strain evidence="6">G4</strain>
        <tissue evidence="6">Muscle</tissue>
    </source>
</reference>
<dbReference type="SUPFAM" id="SSF52540">
    <property type="entry name" value="P-loop containing nucleoside triphosphate hydrolases"/>
    <property type="match status" value="1"/>
</dbReference>
<dbReference type="PANTHER" id="PTHR10903">
    <property type="entry name" value="GTPASE, IMAP FAMILY MEMBER-RELATED"/>
    <property type="match status" value="1"/>
</dbReference>
<dbReference type="GO" id="GO:0005525">
    <property type="term" value="F:GTP binding"/>
    <property type="evidence" value="ECO:0007669"/>
    <property type="project" value="UniProtKB-KW"/>
</dbReference>
<dbReference type="PANTHER" id="PTHR10903:SF107">
    <property type="entry name" value="GTPASE IMAP FAMILY MEMBER 4-LIKE-RELATED"/>
    <property type="match status" value="1"/>
</dbReference>
<gene>
    <name evidence="6" type="ORF">ACEWY4_017662</name>
</gene>
<keyword evidence="2" id="KW-0547">Nucleotide-binding</keyword>
<dbReference type="Proteomes" id="UP001591681">
    <property type="component" value="Unassembled WGS sequence"/>
</dbReference>
<dbReference type="AlphaFoldDB" id="A0ABD1JHG4"/>
<evidence type="ECO:0000259" key="5">
    <source>
        <dbReference type="PROSITE" id="PS51720"/>
    </source>
</evidence>
<evidence type="ECO:0000256" key="4">
    <source>
        <dbReference type="SAM" id="MobiDB-lite"/>
    </source>
</evidence>
<evidence type="ECO:0000256" key="3">
    <source>
        <dbReference type="ARBA" id="ARBA00023134"/>
    </source>
</evidence>
<evidence type="ECO:0000313" key="6">
    <source>
        <dbReference type="EMBL" id="KAL2086603.1"/>
    </source>
</evidence>
<evidence type="ECO:0000256" key="2">
    <source>
        <dbReference type="ARBA" id="ARBA00022741"/>
    </source>
</evidence>
<protein>
    <recommendedName>
        <fullName evidence="5">AIG1-type G domain-containing protein</fullName>
    </recommendedName>
</protein>
<proteinExistence type="inferred from homology"/>